<feature type="region of interest" description="Disordered" evidence="1">
    <location>
        <begin position="22"/>
        <end position="141"/>
    </location>
</feature>
<dbReference type="RefSeq" id="WP_026800564.1">
    <property type="nucleotide sequence ID" value="NZ_AULI01000008.1"/>
</dbReference>
<dbReference type="EMBL" id="AVPE01000006">
    <property type="protein sequence ID" value="KGX92476.1"/>
    <property type="molecule type" value="Genomic_DNA"/>
</dbReference>
<dbReference type="AlphaFoldDB" id="A0A0A5GGW8"/>
<dbReference type="OrthoDB" id="9812621at2"/>
<proteinExistence type="predicted"/>
<evidence type="ECO:0000313" key="2">
    <source>
        <dbReference type="EMBL" id="KGX92476.1"/>
    </source>
</evidence>
<reference evidence="2 3" key="1">
    <citation type="submission" date="2013-08" db="EMBL/GenBank/DDBJ databases">
        <authorList>
            <person name="Huang J."/>
            <person name="Wang G."/>
        </authorList>
    </citation>
    <scope>NUCLEOTIDE SEQUENCE [LARGE SCALE GENOMIC DNA]</scope>
    <source>
        <strain evidence="2 3">JSM 076056</strain>
    </source>
</reference>
<accession>A0A0A5GGW8</accession>
<evidence type="ECO:0008006" key="4">
    <source>
        <dbReference type="Google" id="ProtNLM"/>
    </source>
</evidence>
<feature type="compositionally biased region" description="Basic and acidic residues" evidence="1">
    <location>
        <begin position="58"/>
        <end position="71"/>
    </location>
</feature>
<evidence type="ECO:0000256" key="1">
    <source>
        <dbReference type="SAM" id="MobiDB-lite"/>
    </source>
</evidence>
<evidence type="ECO:0000313" key="3">
    <source>
        <dbReference type="Proteomes" id="UP000030528"/>
    </source>
</evidence>
<comment type="caution">
    <text evidence="2">The sequence shown here is derived from an EMBL/GenBank/DDBJ whole genome shotgun (WGS) entry which is preliminary data.</text>
</comment>
<keyword evidence="3" id="KW-1185">Reference proteome</keyword>
<gene>
    <name evidence="2" type="ORF">N781_16160</name>
</gene>
<name>A0A0A5GGW8_9BACI</name>
<dbReference type="Proteomes" id="UP000030528">
    <property type="component" value="Unassembled WGS sequence"/>
</dbReference>
<feature type="compositionally biased region" description="Polar residues" evidence="1">
    <location>
        <begin position="22"/>
        <end position="57"/>
    </location>
</feature>
<protein>
    <recommendedName>
        <fullName evidence="4">Lipoprotein</fullName>
    </recommendedName>
</protein>
<dbReference type="PROSITE" id="PS51257">
    <property type="entry name" value="PROKAR_LIPOPROTEIN"/>
    <property type="match status" value="1"/>
</dbReference>
<sequence length="211" mass="22466">MEKAKWLVVPAVLVSLIGISACSETSDVSTSVGKQSESEVDSISTGVNSQSKETSANKGKESEQNEGDSGHASEGSETDVDRSESEEPSAQDSTNTATTSSNEEEPSKTKEASVANEAAHLSDEDTQNASQPSEKASLPILSGEEAVNFLKQQLPEGKDEDISFGAEEVAREDENGSYYAVQLVSISTRVSGKTGTLGYYKVYKDGEYEKF</sequence>
<organism evidence="2 3">
    <name type="scientific">Pontibacillus halophilus JSM 076056 = DSM 19796</name>
    <dbReference type="NCBI Taxonomy" id="1385510"/>
    <lineage>
        <taxon>Bacteria</taxon>
        <taxon>Bacillati</taxon>
        <taxon>Bacillota</taxon>
        <taxon>Bacilli</taxon>
        <taxon>Bacillales</taxon>
        <taxon>Bacillaceae</taxon>
        <taxon>Pontibacillus</taxon>
    </lineage>
</organism>
<dbReference type="STRING" id="1385510.GCA_000425205_02203"/>